<evidence type="ECO:0000313" key="4">
    <source>
        <dbReference type="Proteomes" id="UP001597480"/>
    </source>
</evidence>
<comment type="caution">
    <text evidence="3">The sequence shown here is derived from an EMBL/GenBank/DDBJ whole genome shotgun (WGS) entry which is preliminary data.</text>
</comment>
<protein>
    <submittedName>
        <fullName evidence="3">M56 family metallopeptidase</fullName>
    </submittedName>
</protein>
<keyword evidence="1" id="KW-1133">Transmembrane helix</keyword>
<dbReference type="InterPro" id="IPR008756">
    <property type="entry name" value="Peptidase_M56"/>
</dbReference>
<keyword evidence="1" id="KW-0472">Membrane</keyword>
<dbReference type="CDD" id="cd07341">
    <property type="entry name" value="M56_BlaR1_MecR1_like"/>
    <property type="match status" value="1"/>
</dbReference>
<evidence type="ECO:0000256" key="1">
    <source>
        <dbReference type="SAM" id="Phobius"/>
    </source>
</evidence>
<accession>A0ABW5NTW3</accession>
<dbReference type="PANTHER" id="PTHR34978:SF3">
    <property type="entry name" value="SLR0241 PROTEIN"/>
    <property type="match status" value="1"/>
</dbReference>
<proteinExistence type="predicted"/>
<keyword evidence="4" id="KW-1185">Reference proteome</keyword>
<dbReference type="PANTHER" id="PTHR34978">
    <property type="entry name" value="POSSIBLE SENSOR-TRANSDUCER PROTEIN BLAR"/>
    <property type="match status" value="1"/>
</dbReference>
<name>A0ABW5NTW3_9FLAO</name>
<feature type="transmembrane region" description="Helical" evidence="1">
    <location>
        <begin position="6"/>
        <end position="22"/>
    </location>
</feature>
<keyword evidence="1" id="KW-0812">Transmembrane</keyword>
<sequence>MTDFLIKSTVAMGILLALYHLLFEREKMHRFNRFYLLGALVFSLALPFITVITYVQEVPQANTIIETSQLVMSPEVPYSTAKGTIYKPITNCIPYLAWSVYGVITFLLAIRFIKNVLSFFRKAKDNPTINIEGAKLVLLDEKILPHTFLNYIFINREEYETNSIENELYTHELTHVKQKHTLDILFIEALKTIFWFNPLLYFYKKAIQLNHEFLADEKVIDTTANTVYYQNLLLEKANVGTTFSMASNLTFSLTKKRFIMMTKTTSSIKAGLLKLAIAPVITVMMMLLCTETIAQEKISDIPADKIKTLNVNKKISQKQVDSLRKANPSVYKSKNPADYSQTKVSYTDKKGKIATKSFFENDTLAAKKDNLSSQIKNALSFVPVDKIKTMKISKDVTQQQLDSIKQSTPRVYKSNNPDDYGKMTVEYTDETGNSASRLFFIEQ</sequence>
<dbReference type="RefSeq" id="WP_379820315.1">
    <property type="nucleotide sequence ID" value="NZ_JBHUMD010000007.1"/>
</dbReference>
<dbReference type="Proteomes" id="UP001597480">
    <property type="component" value="Unassembled WGS sequence"/>
</dbReference>
<dbReference type="EMBL" id="JBHUMD010000007">
    <property type="protein sequence ID" value="MFD2601785.1"/>
    <property type="molecule type" value="Genomic_DNA"/>
</dbReference>
<feature type="transmembrane region" description="Helical" evidence="1">
    <location>
        <begin position="270"/>
        <end position="288"/>
    </location>
</feature>
<feature type="transmembrane region" description="Helical" evidence="1">
    <location>
        <begin position="95"/>
        <end position="113"/>
    </location>
</feature>
<dbReference type="InterPro" id="IPR052173">
    <property type="entry name" value="Beta-lactam_resp_regulator"/>
</dbReference>
<organism evidence="3 4">
    <name type="scientific">Flavobacterium suzhouense</name>
    <dbReference type="NCBI Taxonomy" id="1529638"/>
    <lineage>
        <taxon>Bacteria</taxon>
        <taxon>Pseudomonadati</taxon>
        <taxon>Bacteroidota</taxon>
        <taxon>Flavobacteriia</taxon>
        <taxon>Flavobacteriales</taxon>
        <taxon>Flavobacteriaceae</taxon>
        <taxon>Flavobacterium</taxon>
    </lineage>
</organism>
<gene>
    <name evidence="3" type="ORF">ACFSR3_06925</name>
</gene>
<evidence type="ECO:0000259" key="2">
    <source>
        <dbReference type="Pfam" id="PF05569"/>
    </source>
</evidence>
<feature type="transmembrane region" description="Helical" evidence="1">
    <location>
        <begin position="34"/>
        <end position="55"/>
    </location>
</feature>
<reference evidence="4" key="1">
    <citation type="journal article" date="2019" name="Int. J. Syst. Evol. Microbiol.">
        <title>The Global Catalogue of Microorganisms (GCM) 10K type strain sequencing project: providing services to taxonomists for standard genome sequencing and annotation.</title>
        <authorList>
            <consortium name="The Broad Institute Genomics Platform"/>
            <consortium name="The Broad Institute Genome Sequencing Center for Infectious Disease"/>
            <person name="Wu L."/>
            <person name="Ma J."/>
        </authorList>
    </citation>
    <scope>NUCLEOTIDE SEQUENCE [LARGE SCALE GENOMIC DNA]</scope>
    <source>
        <strain evidence="4">KCTC 42107</strain>
    </source>
</reference>
<evidence type="ECO:0000313" key="3">
    <source>
        <dbReference type="EMBL" id="MFD2601785.1"/>
    </source>
</evidence>
<dbReference type="Pfam" id="PF05569">
    <property type="entry name" value="Peptidase_M56"/>
    <property type="match status" value="1"/>
</dbReference>
<feature type="domain" description="Peptidase M56" evidence="2">
    <location>
        <begin position="169"/>
        <end position="260"/>
    </location>
</feature>